<dbReference type="InterPro" id="IPR039344">
    <property type="entry name" value="MBLAC1"/>
</dbReference>
<feature type="domain" description="Metallo-beta-lactamase" evidence="7">
    <location>
        <begin position="23"/>
        <end position="187"/>
    </location>
</feature>
<organism evidence="8 9">
    <name type="scientific">Leptosia nina</name>
    <dbReference type="NCBI Taxonomy" id="320188"/>
    <lineage>
        <taxon>Eukaryota</taxon>
        <taxon>Metazoa</taxon>
        <taxon>Ecdysozoa</taxon>
        <taxon>Arthropoda</taxon>
        <taxon>Hexapoda</taxon>
        <taxon>Insecta</taxon>
        <taxon>Pterygota</taxon>
        <taxon>Neoptera</taxon>
        <taxon>Endopterygota</taxon>
        <taxon>Lepidoptera</taxon>
        <taxon>Glossata</taxon>
        <taxon>Ditrysia</taxon>
        <taxon>Papilionoidea</taxon>
        <taxon>Pieridae</taxon>
        <taxon>Pierinae</taxon>
        <taxon>Leptosia</taxon>
    </lineage>
</organism>
<comment type="subcellular location">
    <subcellularLocation>
        <location evidence="1">Cytoplasm</location>
        <location evidence="1">Cytosol</location>
    </subcellularLocation>
</comment>
<dbReference type="InterPro" id="IPR036866">
    <property type="entry name" value="RibonucZ/Hydroxyglut_hydro"/>
</dbReference>
<dbReference type="GO" id="GO:0005829">
    <property type="term" value="C:cytosol"/>
    <property type="evidence" value="ECO:0007669"/>
    <property type="project" value="UniProtKB-SubCell"/>
</dbReference>
<evidence type="ECO:0000256" key="1">
    <source>
        <dbReference type="ARBA" id="ARBA00004514"/>
    </source>
</evidence>
<dbReference type="InterPro" id="IPR001279">
    <property type="entry name" value="Metallo-B-lactamas"/>
</dbReference>
<dbReference type="Gene3D" id="3.60.15.10">
    <property type="entry name" value="Ribonuclease Z/Hydroxyacylglutathione hydrolase-like"/>
    <property type="match status" value="1"/>
</dbReference>
<dbReference type="PANTHER" id="PTHR23200:SF48">
    <property type="entry name" value="METALLO-BETA-LACTAMASE DOMAIN-CONTAINING PROTEIN 1"/>
    <property type="match status" value="1"/>
</dbReference>
<dbReference type="Proteomes" id="UP001497472">
    <property type="component" value="Unassembled WGS sequence"/>
</dbReference>
<dbReference type="EMBL" id="CAVLEF010000005">
    <property type="protein sequence ID" value="CAK1544609.1"/>
    <property type="molecule type" value="Genomic_DNA"/>
</dbReference>
<evidence type="ECO:0000313" key="8">
    <source>
        <dbReference type="EMBL" id="CAK1544609.1"/>
    </source>
</evidence>
<evidence type="ECO:0000256" key="3">
    <source>
        <dbReference type="ARBA" id="ARBA00014856"/>
    </source>
</evidence>
<evidence type="ECO:0000256" key="5">
    <source>
        <dbReference type="ARBA" id="ARBA00044690"/>
    </source>
</evidence>
<name>A0AAV1J668_9NEOP</name>
<protein>
    <recommendedName>
        <fullName evidence="3">Metallo-beta-lactamase domain-containing protein 1</fullName>
    </recommendedName>
    <alternativeName>
        <fullName evidence="4">Endoribonuclease MBLAC1</fullName>
    </alternativeName>
</protein>
<reference evidence="8 9" key="1">
    <citation type="submission" date="2023-11" db="EMBL/GenBank/DDBJ databases">
        <authorList>
            <person name="Okamura Y."/>
        </authorList>
    </citation>
    <scope>NUCLEOTIDE SEQUENCE [LARGE SCALE GENOMIC DNA]</scope>
</reference>
<dbReference type="CDD" id="cd07711">
    <property type="entry name" value="MBLAC1-like_MBL-fold"/>
    <property type="match status" value="1"/>
</dbReference>
<gene>
    <name evidence="8" type="ORF">LNINA_LOCUS4336</name>
</gene>
<dbReference type="Pfam" id="PF00753">
    <property type="entry name" value="Lactamase_B"/>
    <property type="match status" value="1"/>
</dbReference>
<dbReference type="SUPFAM" id="SSF56281">
    <property type="entry name" value="Metallo-hydrolase/oxidoreductase"/>
    <property type="match status" value="1"/>
</dbReference>
<evidence type="ECO:0000256" key="6">
    <source>
        <dbReference type="ARBA" id="ARBA00045869"/>
    </source>
</evidence>
<accession>A0AAV1J668</accession>
<evidence type="ECO:0000256" key="2">
    <source>
        <dbReference type="ARBA" id="ARBA00011738"/>
    </source>
</evidence>
<evidence type="ECO:0000259" key="7">
    <source>
        <dbReference type="SMART" id="SM00849"/>
    </source>
</evidence>
<comment type="subunit">
    <text evidence="2">Homodimer.</text>
</comment>
<evidence type="ECO:0000256" key="4">
    <source>
        <dbReference type="ARBA" id="ARBA00032988"/>
    </source>
</evidence>
<dbReference type="AlphaFoldDB" id="A0AAV1J668"/>
<dbReference type="PANTHER" id="PTHR23200">
    <property type="entry name" value="METALLO-BETA-LACTAMASE DOMAIN-CONTAINING PROTEIN 1"/>
    <property type="match status" value="1"/>
</dbReference>
<dbReference type="SMART" id="SM00849">
    <property type="entry name" value="Lactamase_B"/>
    <property type="match status" value="1"/>
</dbReference>
<dbReference type="GO" id="GO:0031123">
    <property type="term" value="P:RNA 3'-end processing"/>
    <property type="evidence" value="ECO:0007669"/>
    <property type="project" value="UniProtKB-ARBA"/>
</dbReference>
<sequence length="212" mass="23758">MCEVAVLHDGYSNMNGDGYMIANCTCSVITGINNIIVDTMTPWDSKIIINSLKKRELDCEQIEYVISTHGHSDHIGNNNLFLKATHIVGWSISFKNKYFIHPFEKGEEYVINGSVKVLPTPGHTLSDVTVLVKTKDEGTIAITGDLFEKCEDISNETLWKDMSEDPAKQSNNRSMIANLADWIIPGHGPMFRVTNDMREMLKSQATNYNNNA</sequence>
<evidence type="ECO:0000313" key="9">
    <source>
        <dbReference type="Proteomes" id="UP001497472"/>
    </source>
</evidence>
<comment type="function">
    <text evidence="6">Endoribonuclease that catalyzes the hydrolysis of histone-coding pre-mRNA 3'-end. Involved in histone pre-mRNA processing during the S-phase of the cell cycle, which is required for entering/progressing through S-phase. Cleaves histone pre-mRNA at a major and a minor cleavage site after the 5'-ACCCA-3' and the 5'-ACCCACA-3' sequence, respectively, and located downstream of the stem-loop. May require the presence of the HDE element located at the histone pre-RNA 3'-end to avoid non-specific cleavage.</text>
</comment>
<proteinExistence type="predicted"/>
<comment type="catalytic activity">
    <reaction evidence="5">
        <text>a ribonucleotidyl-ribonucleotide-RNA + H2O = a 3'-end ribonucleotide-RNA + a 5'-end 5'-phospho-ribonucleoside-RNA + H(+)</text>
        <dbReference type="Rhea" id="RHEA:68096"/>
        <dbReference type="Rhea" id="RHEA-COMP:15179"/>
        <dbReference type="Rhea" id="RHEA-COMP:17355"/>
        <dbReference type="Rhea" id="RHEA-COMP:17428"/>
        <dbReference type="ChEBI" id="CHEBI:15377"/>
        <dbReference type="ChEBI" id="CHEBI:15378"/>
        <dbReference type="ChEBI" id="CHEBI:74896"/>
        <dbReference type="ChEBI" id="CHEBI:138282"/>
        <dbReference type="ChEBI" id="CHEBI:173118"/>
    </reaction>
    <physiologicalReaction direction="left-to-right" evidence="5">
        <dbReference type="Rhea" id="RHEA:68097"/>
    </physiologicalReaction>
</comment>
<comment type="caution">
    <text evidence="8">The sequence shown here is derived from an EMBL/GenBank/DDBJ whole genome shotgun (WGS) entry which is preliminary data.</text>
</comment>
<keyword evidence="9" id="KW-1185">Reference proteome</keyword>